<organism evidence="3 4">
    <name type="scientific">Mytilus edulis</name>
    <name type="common">Blue mussel</name>
    <dbReference type="NCBI Taxonomy" id="6550"/>
    <lineage>
        <taxon>Eukaryota</taxon>
        <taxon>Metazoa</taxon>
        <taxon>Spiralia</taxon>
        <taxon>Lophotrochozoa</taxon>
        <taxon>Mollusca</taxon>
        <taxon>Bivalvia</taxon>
        <taxon>Autobranchia</taxon>
        <taxon>Pteriomorphia</taxon>
        <taxon>Mytilida</taxon>
        <taxon>Mytiloidea</taxon>
        <taxon>Mytilidae</taxon>
        <taxon>Mytilinae</taxon>
        <taxon>Mytilus</taxon>
    </lineage>
</organism>
<keyword evidence="1" id="KW-0863">Zinc-finger</keyword>
<dbReference type="OrthoDB" id="6135363at2759"/>
<dbReference type="Proteomes" id="UP000683360">
    <property type="component" value="Unassembled WGS sequence"/>
</dbReference>
<dbReference type="GO" id="GO:0005654">
    <property type="term" value="C:nucleoplasm"/>
    <property type="evidence" value="ECO:0007669"/>
    <property type="project" value="TreeGrafter"/>
</dbReference>
<dbReference type="AlphaFoldDB" id="A0A8S3S2A0"/>
<dbReference type="PROSITE" id="PS50119">
    <property type="entry name" value="ZF_BBOX"/>
    <property type="match status" value="1"/>
</dbReference>
<evidence type="ECO:0000313" key="3">
    <source>
        <dbReference type="EMBL" id="CAG2215213.1"/>
    </source>
</evidence>
<dbReference type="Gene3D" id="3.30.160.60">
    <property type="entry name" value="Classic Zinc Finger"/>
    <property type="match status" value="1"/>
</dbReference>
<evidence type="ECO:0000313" key="4">
    <source>
        <dbReference type="Proteomes" id="UP000683360"/>
    </source>
</evidence>
<gene>
    <name evidence="3" type="ORF">MEDL_28999</name>
</gene>
<dbReference type="PANTHER" id="PTHR25462:SF296">
    <property type="entry name" value="MEIOTIC P26, ISOFORM F"/>
    <property type="match status" value="1"/>
</dbReference>
<dbReference type="InterPro" id="IPR000315">
    <property type="entry name" value="Znf_B-box"/>
</dbReference>
<comment type="caution">
    <text evidence="3">The sequence shown here is derived from an EMBL/GenBank/DDBJ whole genome shotgun (WGS) entry which is preliminary data.</text>
</comment>
<dbReference type="EMBL" id="CAJPWZ010001437">
    <property type="protein sequence ID" value="CAG2215213.1"/>
    <property type="molecule type" value="Genomic_DNA"/>
</dbReference>
<dbReference type="InterPro" id="IPR047153">
    <property type="entry name" value="TRIM45/56/19-like"/>
</dbReference>
<dbReference type="SUPFAM" id="SSF57845">
    <property type="entry name" value="B-box zinc-binding domain"/>
    <property type="match status" value="1"/>
</dbReference>
<reference evidence="3" key="1">
    <citation type="submission" date="2021-03" db="EMBL/GenBank/DDBJ databases">
        <authorList>
            <person name="Bekaert M."/>
        </authorList>
    </citation>
    <scope>NUCLEOTIDE SEQUENCE</scope>
</reference>
<dbReference type="PANTHER" id="PTHR25462">
    <property type="entry name" value="BONUS, ISOFORM C-RELATED"/>
    <property type="match status" value="1"/>
</dbReference>
<proteinExistence type="predicted"/>
<protein>
    <recommendedName>
        <fullName evidence="2">B box-type domain-containing protein</fullName>
    </recommendedName>
</protein>
<accession>A0A8S3S2A0</accession>
<keyword evidence="4" id="KW-1185">Reference proteome</keyword>
<evidence type="ECO:0000259" key="2">
    <source>
        <dbReference type="PROSITE" id="PS50119"/>
    </source>
</evidence>
<dbReference type="GO" id="GO:0008270">
    <property type="term" value="F:zinc ion binding"/>
    <property type="evidence" value="ECO:0007669"/>
    <property type="project" value="UniProtKB-KW"/>
</dbReference>
<evidence type="ECO:0000256" key="1">
    <source>
        <dbReference type="PROSITE-ProRule" id="PRU00024"/>
    </source>
</evidence>
<name>A0A8S3S2A0_MYTED</name>
<sequence length="205" mass="23796">MINKQRELHYDVLLQNCLILQVQSKADSKDTIMASQALKEKHMCMPCSFRDLSQEASFWCFVCKEGLCSSCKKHHLSIKALQSHDILPFEEHQSIPEILEQVQQTCLEHDRKFELYCSDHREPCCIRCSTLNHKGCQNVCLIEDVIANVQSSTAANHIEEGIDGMILKLHKIIERKKKLLVPSKIKLKVRKRCCRHEEMPRKQAR</sequence>
<dbReference type="CDD" id="cd19757">
    <property type="entry name" value="Bbox1"/>
    <property type="match status" value="1"/>
</dbReference>
<dbReference type="GO" id="GO:0061630">
    <property type="term" value="F:ubiquitin protein ligase activity"/>
    <property type="evidence" value="ECO:0007669"/>
    <property type="project" value="TreeGrafter"/>
</dbReference>
<keyword evidence="1" id="KW-0479">Metal-binding</keyword>
<keyword evidence="1" id="KW-0862">Zinc</keyword>
<feature type="domain" description="B box-type" evidence="2">
    <location>
        <begin position="39"/>
        <end position="89"/>
    </location>
</feature>